<dbReference type="EMBL" id="CM047585">
    <property type="protein sequence ID" value="KAI9910338.1"/>
    <property type="molecule type" value="Genomic_DNA"/>
</dbReference>
<dbReference type="Proteomes" id="UP001163321">
    <property type="component" value="Chromosome 6"/>
</dbReference>
<reference evidence="1 2" key="1">
    <citation type="journal article" date="2022" name="bioRxiv">
        <title>The genome of the oomycete Peronosclerospora sorghi, a cosmopolitan pathogen of maize and sorghum, is inflated with dispersed pseudogenes.</title>
        <authorList>
            <person name="Fletcher K."/>
            <person name="Martin F."/>
            <person name="Isakeit T."/>
            <person name="Cavanaugh K."/>
            <person name="Magill C."/>
            <person name="Michelmore R."/>
        </authorList>
    </citation>
    <scope>NUCLEOTIDE SEQUENCE [LARGE SCALE GENOMIC DNA]</scope>
    <source>
        <strain evidence="1">P6</strain>
    </source>
</reference>
<protein>
    <submittedName>
        <fullName evidence="1">Uncharacterized protein</fullName>
    </submittedName>
</protein>
<accession>A0ACC0VX73</accession>
<proteinExistence type="predicted"/>
<organism evidence="1 2">
    <name type="scientific">Peronosclerospora sorghi</name>
    <dbReference type="NCBI Taxonomy" id="230839"/>
    <lineage>
        <taxon>Eukaryota</taxon>
        <taxon>Sar</taxon>
        <taxon>Stramenopiles</taxon>
        <taxon>Oomycota</taxon>
        <taxon>Peronosporomycetes</taxon>
        <taxon>Peronosporales</taxon>
        <taxon>Peronosporaceae</taxon>
        <taxon>Peronosclerospora</taxon>
    </lineage>
</organism>
<comment type="caution">
    <text evidence="1">The sequence shown here is derived from an EMBL/GenBank/DDBJ whole genome shotgun (WGS) entry which is preliminary data.</text>
</comment>
<evidence type="ECO:0000313" key="2">
    <source>
        <dbReference type="Proteomes" id="UP001163321"/>
    </source>
</evidence>
<sequence>MARHWVKPHVCTANGKDPAGYNDTTVQAFLSKKVKDEDGDLTPRYQHVLILAPTNWEAEVVKWLGKKETRRLGLFTLESSREKKMTDHVSVVKKWQKRGGILVMAYELYRLLVLHSTGREKIGVSDKKHAHSIKLMYSCLSDPGLDLIVLDEGHRVLNHKSKMVKALAHVKTKRRIYLTG</sequence>
<name>A0ACC0VX73_9STRA</name>
<evidence type="ECO:0000313" key="1">
    <source>
        <dbReference type="EMBL" id="KAI9910338.1"/>
    </source>
</evidence>
<keyword evidence="2" id="KW-1185">Reference proteome</keyword>
<gene>
    <name evidence="1" type="ORF">PsorP6_010948</name>
</gene>